<reference evidence="7" key="2">
    <citation type="submission" date="2020-09" db="EMBL/GenBank/DDBJ databases">
        <authorList>
            <person name="Sun Q."/>
            <person name="Zhou Y."/>
        </authorList>
    </citation>
    <scope>NUCLEOTIDE SEQUENCE</scope>
    <source>
        <strain evidence="7">CGMCC 1.12827</strain>
    </source>
</reference>
<dbReference type="SUPFAM" id="SSF53474">
    <property type="entry name" value="alpha/beta-Hydrolases"/>
    <property type="match status" value="1"/>
</dbReference>
<dbReference type="InterPro" id="IPR029058">
    <property type="entry name" value="AB_hydrolase_fold"/>
</dbReference>
<comment type="caution">
    <text evidence="7">The sequence shown here is derived from an EMBL/GenBank/DDBJ whole genome shotgun (WGS) entry which is preliminary data.</text>
</comment>
<protein>
    <submittedName>
        <fullName evidence="7">Alpha/beta hydrolase</fullName>
    </submittedName>
</protein>
<sequence>MITAPHVRRSLARRALTLSVLVTSAVLLTSGLTACDSGVTGSPERVTGSDSVSEPAGDRPTTIDGFYAQTLRWGSCESMISSDIDYPSDGSSCARVLVPVDYADPAGDTASLALFRYSAPGGSARIGSLLMNPGGPGGSGVDFMAGQAADLAKHAIGEHFDLVGFDPRGVGHSTPAIHCLSDSDRDADRARDDTDWSPSGIAEREAHNAQFGRACADQLGTEFLSKVGTVDVVRDLDVIRAMLRDDKLNYLGFSYGTRIGSAYAEAFPTRVRAMVNDGAVDPSQNPVDEQLAQTAGFQHAFDAFAADCTTRSDCALGTDAGAAVSRFWSLTRPLIGHPAATTDPRGLSYSDAMTGVAQALYSPELWQYLRTGLAELRAGRGDTLLRLADIYEGRDDAGHYDPTSDAFTAIRCVDGPAITDRATVDSLERRSRQVAPFTDDGRGTGHGVKDECAFWPVPPTSQPHRVSAPGLPTTVVVSTTNDPATPYAAGQSLAAQMDARLITVTGTQHTASYDGNACVDRAVDAYLVNLTLPPENLRC</sequence>
<feature type="region of interest" description="Disordered" evidence="4">
    <location>
        <begin position="39"/>
        <end position="60"/>
    </location>
</feature>
<dbReference type="EMBL" id="BMGC01000002">
    <property type="protein sequence ID" value="GGB18583.1"/>
    <property type="molecule type" value="Genomic_DNA"/>
</dbReference>
<evidence type="ECO:0000256" key="2">
    <source>
        <dbReference type="ARBA" id="ARBA00022729"/>
    </source>
</evidence>
<evidence type="ECO:0000256" key="5">
    <source>
        <dbReference type="SAM" id="SignalP"/>
    </source>
</evidence>
<keyword evidence="2 5" id="KW-0732">Signal</keyword>
<dbReference type="Gene3D" id="3.40.50.1820">
    <property type="entry name" value="alpha/beta hydrolase"/>
    <property type="match status" value="1"/>
</dbReference>
<dbReference type="AlphaFoldDB" id="A0A916WN90"/>
<dbReference type="GO" id="GO:0016787">
    <property type="term" value="F:hydrolase activity"/>
    <property type="evidence" value="ECO:0007669"/>
    <property type="project" value="UniProtKB-KW"/>
</dbReference>
<dbReference type="InterPro" id="IPR000073">
    <property type="entry name" value="AB_hydrolase_1"/>
</dbReference>
<dbReference type="Pfam" id="PF00561">
    <property type="entry name" value="Abhydrolase_1"/>
    <property type="match status" value="1"/>
</dbReference>
<evidence type="ECO:0000259" key="6">
    <source>
        <dbReference type="Pfam" id="PF00561"/>
    </source>
</evidence>
<gene>
    <name evidence="7" type="ORF">GCM10011489_03390</name>
</gene>
<evidence type="ECO:0000256" key="3">
    <source>
        <dbReference type="ARBA" id="ARBA00022801"/>
    </source>
</evidence>
<dbReference type="InterPro" id="IPR051601">
    <property type="entry name" value="Serine_prot/Carboxylest_S33"/>
</dbReference>
<evidence type="ECO:0000313" key="7">
    <source>
        <dbReference type="EMBL" id="GGB18583.1"/>
    </source>
</evidence>
<accession>A0A916WN90</accession>
<reference evidence="7" key="1">
    <citation type="journal article" date="2014" name="Int. J. Syst. Evol. Microbiol.">
        <title>Complete genome sequence of Corynebacterium casei LMG S-19264T (=DSM 44701T), isolated from a smear-ripened cheese.</title>
        <authorList>
            <consortium name="US DOE Joint Genome Institute (JGI-PGF)"/>
            <person name="Walter F."/>
            <person name="Albersmeier A."/>
            <person name="Kalinowski J."/>
            <person name="Ruckert C."/>
        </authorList>
    </citation>
    <scope>NUCLEOTIDE SEQUENCE</scope>
    <source>
        <strain evidence="7">CGMCC 1.12827</strain>
    </source>
</reference>
<feature type="signal peptide" evidence="5">
    <location>
        <begin position="1"/>
        <end position="34"/>
    </location>
</feature>
<dbReference type="PANTHER" id="PTHR43248:SF29">
    <property type="entry name" value="TRIPEPTIDYL AMINOPEPTIDASE"/>
    <property type="match status" value="1"/>
</dbReference>
<organism evidence="7 8">
    <name type="scientific">Gordonia jinhuaensis</name>
    <dbReference type="NCBI Taxonomy" id="1517702"/>
    <lineage>
        <taxon>Bacteria</taxon>
        <taxon>Bacillati</taxon>
        <taxon>Actinomycetota</taxon>
        <taxon>Actinomycetes</taxon>
        <taxon>Mycobacteriales</taxon>
        <taxon>Gordoniaceae</taxon>
        <taxon>Gordonia</taxon>
    </lineage>
</organism>
<feature type="chain" id="PRO_5039666701" evidence="5">
    <location>
        <begin position="35"/>
        <end position="539"/>
    </location>
</feature>
<dbReference type="Proteomes" id="UP000621454">
    <property type="component" value="Unassembled WGS sequence"/>
</dbReference>
<name>A0A916WN90_9ACTN</name>
<dbReference type="PANTHER" id="PTHR43248">
    <property type="entry name" value="2-SUCCINYL-6-HYDROXY-2,4-CYCLOHEXADIENE-1-CARBOXYLATE SYNTHASE"/>
    <property type="match status" value="1"/>
</dbReference>
<proteinExistence type="inferred from homology"/>
<feature type="domain" description="AB hydrolase-1" evidence="6">
    <location>
        <begin position="129"/>
        <end position="514"/>
    </location>
</feature>
<keyword evidence="8" id="KW-1185">Reference proteome</keyword>
<evidence type="ECO:0000256" key="4">
    <source>
        <dbReference type="SAM" id="MobiDB-lite"/>
    </source>
</evidence>
<evidence type="ECO:0000313" key="8">
    <source>
        <dbReference type="Proteomes" id="UP000621454"/>
    </source>
</evidence>
<dbReference type="RefSeq" id="WP_188584859.1">
    <property type="nucleotide sequence ID" value="NZ_BMGC01000002.1"/>
</dbReference>
<evidence type="ECO:0000256" key="1">
    <source>
        <dbReference type="ARBA" id="ARBA00010088"/>
    </source>
</evidence>
<keyword evidence="3 7" id="KW-0378">Hydrolase</keyword>
<comment type="similarity">
    <text evidence="1">Belongs to the peptidase S33 family.</text>
</comment>